<reference evidence="4 5" key="1">
    <citation type="submission" date="2015-01" db="EMBL/GenBank/DDBJ databases">
        <title>Genome of allotetraploid Gossypium barbadense reveals genomic plasticity and fiber elongation in cotton evolution.</title>
        <authorList>
            <person name="Chen X."/>
            <person name="Liu X."/>
            <person name="Zhao B."/>
            <person name="Zheng H."/>
            <person name="Hu Y."/>
            <person name="Lu G."/>
            <person name="Yang C."/>
            <person name="Chen J."/>
            <person name="Shan C."/>
            <person name="Zhang L."/>
            <person name="Zhou Y."/>
            <person name="Wang L."/>
            <person name="Guo W."/>
            <person name="Bai Y."/>
            <person name="Ruan J."/>
            <person name="Shangguan X."/>
            <person name="Mao Y."/>
            <person name="Jiang J."/>
            <person name="Zhu Y."/>
            <person name="Lei J."/>
            <person name="Kang H."/>
            <person name="Chen S."/>
            <person name="He X."/>
            <person name="Wang R."/>
            <person name="Wang Y."/>
            <person name="Chen J."/>
            <person name="Wang L."/>
            <person name="Yu S."/>
            <person name="Wang B."/>
            <person name="Wei J."/>
            <person name="Song S."/>
            <person name="Lu X."/>
            <person name="Gao Z."/>
            <person name="Gu W."/>
            <person name="Deng X."/>
            <person name="Ma D."/>
            <person name="Wang S."/>
            <person name="Liang W."/>
            <person name="Fang L."/>
            <person name="Cai C."/>
            <person name="Zhu X."/>
            <person name="Zhou B."/>
            <person name="Zhang Y."/>
            <person name="Chen Z."/>
            <person name="Xu S."/>
            <person name="Zhu R."/>
            <person name="Wang S."/>
            <person name="Zhang T."/>
            <person name="Zhao G."/>
        </authorList>
    </citation>
    <scope>NUCLEOTIDE SEQUENCE [LARGE SCALE GENOMIC DNA]</scope>
    <source>
        <strain evidence="5">cv. Xinhai21</strain>
        <tissue evidence="4">Leaf</tissue>
    </source>
</reference>
<evidence type="ECO:0000313" key="5">
    <source>
        <dbReference type="Proteomes" id="UP000239757"/>
    </source>
</evidence>
<gene>
    <name evidence="4" type="ORF">GOBAR_AA10422</name>
</gene>
<dbReference type="OrthoDB" id="782896at2759"/>
<evidence type="ECO:0000313" key="4">
    <source>
        <dbReference type="EMBL" id="PPS10231.1"/>
    </source>
</evidence>
<dbReference type="Proteomes" id="UP000239757">
    <property type="component" value="Unassembled WGS sequence"/>
</dbReference>
<organism evidence="4 5">
    <name type="scientific">Gossypium barbadense</name>
    <name type="common">Sea Island cotton</name>
    <name type="synonym">Hibiscus barbadensis</name>
    <dbReference type="NCBI Taxonomy" id="3634"/>
    <lineage>
        <taxon>Eukaryota</taxon>
        <taxon>Viridiplantae</taxon>
        <taxon>Streptophyta</taxon>
        <taxon>Embryophyta</taxon>
        <taxon>Tracheophyta</taxon>
        <taxon>Spermatophyta</taxon>
        <taxon>Magnoliopsida</taxon>
        <taxon>eudicotyledons</taxon>
        <taxon>Gunneridae</taxon>
        <taxon>Pentapetalae</taxon>
        <taxon>rosids</taxon>
        <taxon>malvids</taxon>
        <taxon>Malvales</taxon>
        <taxon>Malvaceae</taxon>
        <taxon>Malvoideae</taxon>
        <taxon>Gossypium</taxon>
    </lineage>
</organism>
<feature type="region of interest" description="Disordered" evidence="3">
    <location>
        <begin position="1"/>
        <end position="50"/>
    </location>
</feature>
<evidence type="ECO:0000256" key="2">
    <source>
        <dbReference type="ARBA" id="ARBA00023054"/>
    </source>
</evidence>
<dbReference type="PANTHER" id="PTHR34224:SF2">
    <property type="entry name" value="INTERACTOR OF CONSTITUTIVE ACTIVE ROPS 4"/>
    <property type="match status" value="1"/>
</dbReference>
<dbReference type="InterPro" id="IPR029688">
    <property type="entry name" value="ICR"/>
</dbReference>
<dbReference type="EMBL" id="KZ663751">
    <property type="protein sequence ID" value="PPS10231.1"/>
    <property type="molecule type" value="Genomic_DNA"/>
</dbReference>
<feature type="compositionally biased region" description="Basic and acidic residues" evidence="3">
    <location>
        <begin position="22"/>
        <end position="33"/>
    </location>
</feature>
<comment type="similarity">
    <text evidence="1">Belongs to the ICR family.</text>
</comment>
<accession>A0A2P5Y3W5</accession>
<protein>
    <submittedName>
        <fullName evidence="4">Uncharacterized protein</fullName>
    </submittedName>
</protein>
<keyword evidence="2" id="KW-0175">Coiled coil</keyword>
<dbReference type="PANTHER" id="PTHR34224">
    <property type="entry name" value="INTERACTOR OF CONSTITUTIVE ACTIVE ROPS 2, CHLOROPLASTIC-RELATED"/>
    <property type="match status" value="1"/>
</dbReference>
<evidence type="ECO:0000256" key="1">
    <source>
        <dbReference type="ARBA" id="ARBA00009778"/>
    </source>
</evidence>
<feature type="compositionally biased region" description="Basic and acidic residues" evidence="3">
    <location>
        <begin position="86"/>
        <end position="128"/>
    </location>
</feature>
<feature type="compositionally biased region" description="Polar residues" evidence="3">
    <location>
        <begin position="1"/>
        <end position="21"/>
    </location>
</feature>
<sequence>MPQRQSPRRTYQARPLSSNSEPLHHRPITDRSNPKLGYRRSPKGAIQFDQLNQKKLGTNIANLESQLGQAQEELNNLKDQLASAEAAKKEAQQELKNKTNKPKARETIEVNEKVPSKRTRDSKKSDCSIKDKMKYEEADQAALTTHKVHVVQVMWMK</sequence>
<evidence type="ECO:0000256" key="3">
    <source>
        <dbReference type="SAM" id="MobiDB-lite"/>
    </source>
</evidence>
<dbReference type="AlphaFoldDB" id="A0A2P5Y3W5"/>
<name>A0A2P5Y3W5_GOSBA</name>
<proteinExistence type="inferred from homology"/>
<feature type="region of interest" description="Disordered" evidence="3">
    <location>
        <begin position="85"/>
        <end position="128"/>
    </location>
</feature>